<dbReference type="GO" id="GO:0019346">
    <property type="term" value="P:transsulfuration"/>
    <property type="evidence" value="ECO:0007669"/>
    <property type="project" value="InterPro"/>
</dbReference>
<dbReference type="STRING" id="1664694.A0A0N1I0N0"/>
<dbReference type="Gene3D" id="3.90.1150.10">
    <property type="entry name" value="Aspartate Aminotransferase, domain 1"/>
    <property type="match status" value="1"/>
</dbReference>
<dbReference type="PANTHER" id="PTHR42699">
    <property type="match status" value="1"/>
</dbReference>
<dbReference type="OrthoDB" id="10047078at2759"/>
<organism evidence="3 4">
    <name type="scientific">Cyphellophora attinorum</name>
    <dbReference type="NCBI Taxonomy" id="1664694"/>
    <lineage>
        <taxon>Eukaryota</taxon>
        <taxon>Fungi</taxon>
        <taxon>Dikarya</taxon>
        <taxon>Ascomycota</taxon>
        <taxon>Pezizomycotina</taxon>
        <taxon>Eurotiomycetes</taxon>
        <taxon>Chaetothyriomycetidae</taxon>
        <taxon>Chaetothyriales</taxon>
        <taxon>Cyphellophoraceae</taxon>
        <taxon>Cyphellophora</taxon>
    </lineage>
</organism>
<dbReference type="InterPro" id="IPR000277">
    <property type="entry name" value="Cys/Met-Metab_PyrdxlP-dep_enz"/>
</dbReference>
<reference evidence="3 4" key="1">
    <citation type="submission" date="2015-06" db="EMBL/GenBank/DDBJ databases">
        <title>Draft genome of the ant-associated black yeast Phialophora attae CBS 131958.</title>
        <authorList>
            <person name="Moreno L.F."/>
            <person name="Stielow B.J."/>
            <person name="de Hoog S."/>
            <person name="Vicente V.A."/>
            <person name="Weiss V.A."/>
            <person name="de Vries M."/>
            <person name="Cruz L.M."/>
            <person name="Souza E.M."/>
        </authorList>
    </citation>
    <scope>NUCLEOTIDE SEQUENCE [LARGE SCALE GENOMIC DNA]</scope>
    <source>
        <strain evidence="3 4">CBS 131958</strain>
    </source>
</reference>
<protein>
    <submittedName>
        <fullName evidence="3">Cystathionine gamma-synthase</fullName>
    </submittedName>
</protein>
<dbReference type="SUPFAM" id="SSF53383">
    <property type="entry name" value="PLP-dependent transferases"/>
    <property type="match status" value="1"/>
</dbReference>
<name>A0A0N1I0N0_9EURO</name>
<keyword evidence="2" id="KW-0663">Pyridoxal phosphate</keyword>
<proteinExistence type="predicted"/>
<dbReference type="InterPro" id="IPR015422">
    <property type="entry name" value="PyrdxlP-dep_Trfase_small"/>
</dbReference>
<dbReference type="Pfam" id="PF01053">
    <property type="entry name" value="Cys_Met_Meta_PP"/>
    <property type="match status" value="1"/>
</dbReference>
<dbReference type="GO" id="GO:0003962">
    <property type="term" value="F:cystathionine gamma-synthase activity"/>
    <property type="evidence" value="ECO:0007669"/>
    <property type="project" value="TreeGrafter"/>
</dbReference>
<dbReference type="PANTHER" id="PTHR42699:SF1">
    <property type="entry name" value="CYSTATHIONINE GAMMA-SYNTHASE-RELATED"/>
    <property type="match status" value="1"/>
</dbReference>
<sequence length="822" mass="90133">MAKVQLPDTHPFGTAVPFADRTTDHNVLTHLPEWENLLKFVAGDPMIFQRVVNFYPRVLPQEHVKKLSKALVDTVEGSEGKTCMIFTDPGSPKACIDFITAETRKDAKVSPEGLSSHAFDVGPHRLWTVFYPIPTSRNATGEFWQTPGVGISTRQAQDALKYLDQIKEIPLDSPFQPPTSEADTIAQQLRERIISYVNRAPLTKTSRPTPSDVYLFPTGMGAFYRLHHYLTAHYNLPTVAYGFPFHNTKDLFEWFPSPSPYLFLGNGDAADLEKLRSHLAVLRSQGTKLQALWTEFPSNPACVTPDLQSLRQLADEYKFILIVDDTVGGTANVDVLAAADILITSLTKAFSGYADVMGGSIVLSPASPFYTELVSILTKSYRNEMHWTDAQQLLTNSENYLERSAIHNTNGAALATYFAEEAAKPNSLIAKVYHPLALPDSLPFYKQYLRPSAPEFPNPGYGLLLTIDFINEAAQAAFYDAVKLLKSPHLGCHVTLVLPYVKGVFGMLGQLEEVAEWGITETQMRIAPGLEDAEGLVGEFSRAMGVAEEVVAKAATEVPLQPVTLGYHSNIAQQVNATITIDPIQLITAGLGYKCNMYSDLACEALPRDIRDTTSCESISGNSIICFRQEKFNNPPTGAEGKLFLSSNLVQSNKEGGDMLGRAARQACGEVGCDSSSRLLDVQNPHLEPTTITVTMRGKYNNVEQRDYMLRVLQEAFNLAQSERRNNPLAFVRGPSFTDLDGPFNWDIPTFGEAFLSDAAGRQLAHMSALITSEEQEKEERCENTVGKISEAAIGAIPGIGGVAGLIFKITCVGMAKASEGA</sequence>
<evidence type="ECO:0000256" key="2">
    <source>
        <dbReference type="ARBA" id="ARBA00022898"/>
    </source>
</evidence>
<dbReference type="GeneID" id="28734676"/>
<evidence type="ECO:0000313" key="4">
    <source>
        <dbReference type="Proteomes" id="UP000038010"/>
    </source>
</evidence>
<dbReference type="EMBL" id="LFJN01000002">
    <property type="protein sequence ID" value="KPI45116.1"/>
    <property type="molecule type" value="Genomic_DNA"/>
</dbReference>
<dbReference type="InterPro" id="IPR015424">
    <property type="entry name" value="PyrdxlP-dep_Trfase"/>
</dbReference>
<gene>
    <name evidence="3" type="ORF">AB675_2798</name>
</gene>
<dbReference type="InterPro" id="IPR051750">
    <property type="entry name" value="Trans-sulfuration_enzymes"/>
</dbReference>
<keyword evidence="4" id="KW-1185">Reference proteome</keyword>
<comment type="cofactor">
    <cofactor evidence="1">
        <name>pyridoxal 5'-phosphate</name>
        <dbReference type="ChEBI" id="CHEBI:597326"/>
    </cofactor>
</comment>
<dbReference type="InterPro" id="IPR015421">
    <property type="entry name" value="PyrdxlP-dep_Trfase_major"/>
</dbReference>
<comment type="caution">
    <text evidence="3">The sequence shown here is derived from an EMBL/GenBank/DDBJ whole genome shotgun (WGS) entry which is preliminary data.</text>
</comment>
<evidence type="ECO:0000256" key="1">
    <source>
        <dbReference type="ARBA" id="ARBA00001933"/>
    </source>
</evidence>
<dbReference type="VEuPathDB" id="FungiDB:AB675_2798"/>
<dbReference type="Gene3D" id="3.40.640.10">
    <property type="entry name" value="Type I PLP-dependent aspartate aminotransferase-like (Major domain)"/>
    <property type="match status" value="1"/>
</dbReference>
<dbReference type="Proteomes" id="UP000038010">
    <property type="component" value="Unassembled WGS sequence"/>
</dbReference>
<accession>A0A0N1I0N0</accession>
<evidence type="ECO:0000313" key="3">
    <source>
        <dbReference type="EMBL" id="KPI45116.1"/>
    </source>
</evidence>
<dbReference type="AlphaFoldDB" id="A0A0N1I0N0"/>
<dbReference type="GO" id="GO:0030170">
    <property type="term" value="F:pyridoxal phosphate binding"/>
    <property type="evidence" value="ECO:0007669"/>
    <property type="project" value="InterPro"/>
</dbReference>
<dbReference type="RefSeq" id="XP_018005079.1">
    <property type="nucleotide sequence ID" value="XM_018142796.1"/>
</dbReference>